<dbReference type="InterPro" id="IPR045886">
    <property type="entry name" value="ThiF/MoeB/HesA"/>
</dbReference>
<name>A0ABS3PXC0_9FLAO</name>
<reference evidence="2 3" key="1">
    <citation type="submission" date="2021-03" db="EMBL/GenBank/DDBJ databases">
        <title>Isolation and description of Capnocytophaga bilenii sp. nov., a novel Capnocytophaga species, isolated from a gingivitis subject.</title>
        <authorList>
            <person name="Antezack A."/>
            <person name="Monnet-Corti V."/>
            <person name="La Scola B."/>
        </authorList>
    </citation>
    <scope>NUCLEOTIDE SEQUENCE [LARGE SCALE GENOMIC DNA]</scope>
    <source>
        <strain evidence="2 3">Marseille-Q4570</strain>
    </source>
</reference>
<dbReference type="EMBL" id="JAGDYP010000003">
    <property type="protein sequence ID" value="MBO1883857.1"/>
    <property type="molecule type" value="Genomic_DNA"/>
</dbReference>
<evidence type="ECO:0000313" key="2">
    <source>
        <dbReference type="EMBL" id="MBO1883857.1"/>
    </source>
</evidence>
<sequence length="238" mass="26353">MSWLERTELLIKEQGIEKLQQSQVLIVGLGGVGAFAAEFIVRAGVGNLTIIDGDTVSETNINRQLPALHNTIGKAKTEVMAERLKNINPSLQLTVITEFLTPERAWDIITPTYDYVIDCIDTISPKLNLIRSAKRKKVKIVSCMGAGGRTDPSQIKVADLMKTYNCPLAKFIRKRLKNEHIDSGVKAVFSSEIADRNSMQRTNDTDYKKSYYGTISFMPAAIGLRAAATVINHLLKAE</sequence>
<comment type="caution">
    <text evidence="2">The sequence shown here is derived from an EMBL/GenBank/DDBJ whole genome shotgun (WGS) entry which is preliminary data.</text>
</comment>
<proteinExistence type="predicted"/>
<accession>A0ABS3PXC0</accession>
<dbReference type="InterPro" id="IPR000594">
    <property type="entry name" value="ThiF_NAD_FAD-bd"/>
</dbReference>
<organism evidence="2 3">
    <name type="scientific">Capnocytophaga bilenii</name>
    <dbReference type="NCBI Taxonomy" id="2819369"/>
    <lineage>
        <taxon>Bacteria</taxon>
        <taxon>Pseudomonadati</taxon>
        <taxon>Bacteroidota</taxon>
        <taxon>Flavobacteriia</taxon>
        <taxon>Flavobacteriales</taxon>
        <taxon>Flavobacteriaceae</taxon>
        <taxon>Capnocytophaga</taxon>
    </lineage>
</organism>
<dbReference type="CDD" id="cd00755">
    <property type="entry name" value="YgdL_like"/>
    <property type="match status" value="1"/>
</dbReference>
<dbReference type="RefSeq" id="WP_208058449.1">
    <property type="nucleotide sequence ID" value="NZ_JAGDYP010000003.1"/>
</dbReference>
<feature type="domain" description="THIF-type NAD/FAD binding fold" evidence="1">
    <location>
        <begin position="10"/>
        <end position="236"/>
    </location>
</feature>
<dbReference type="PANTHER" id="PTHR43267:SF1">
    <property type="entry name" value="TRNA THREONYLCARBAMOYLADENOSINE DEHYDRATASE"/>
    <property type="match status" value="1"/>
</dbReference>
<dbReference type="SUPFAM" id="SSF69572">
    <property type="entry name" value="Activating enzymes of the ubiquitin-like proteins"/>
    <property type="match status" value="1"/>
</dbReference>
<dbReference type="InterPro" id="IPR035985">
    <property type="entry name" value="Ubiquitin-activating_enz"/>
</dbReference>
<evidence type="ECO:0000313" key="3">
    <source>
        <dbReference type="Proteomes" id="UP000681610"/>
    </source>
</evidence>
<evidence type="ECO:0000259" key="1">
    <source>
        <dbReference type="Pfam" id="PF00899"/>
    </source>
</evidence>
<dbReference type="PANTHER" id="PTHR43267">
    <property type="entry name" value="TRNA THREONYLCARBAMOYLADENOSINE DEHYDRATASE"/>
    <property type="match status" value="1"/>
</dbReference>
<dbReference type="Gene3D" id="3.40.50.720">
    <property type="entry name" value="NAD(P)-binding Rossmann-like Domain"/>
    <property type="match status" value="1"/>
</dbReference>
<dbReference type="Proteomes" id="UP000681610">
    <property type="component" value="Unassembled WGS sequence"/>
</dbReference>
<gene>
    <name evidence="2" type="ORF">J4N46_05375</name>
</gene>
<dbReference type="Pfam" id="PF00899">
    <property type="entry name" value="ThiF"/>
    <property type="match status" value="1"/>
</dbReference>
<keyword evidence="3" id="KW-1185">Reference proteome</keyword>
<protein>
    <submittedName>
        <fullName evidence="2">tRNA threonylcarbamoyladenosine dehydratase</fullName>
    </submittedName>
</protein>